<evidence type="ECO:0000256" key="1">
    <source>
        <dbReference type="SAM" id="Phobius"/>
    </source>
</evidence>
<keyword evidence="1" id="KW-1133">Transmembrane helix</keyword>
<protein>
    <submittedName>
        <fullName evidence="2">Cytochrome c oxidase subunit I</fullName>
    </submittedName>
</protein>
<dbReference type="EMBL" id="AAWS01000074">
    <property type="protein sequence ID" value="EAY24297.1"/>
    <property type="molecule type" value="Genomic_DNA"/>
</dbReference>
<comment type="caution">
    <text evidence="2">The sequence shown here is derived from an EMBL/GenBank/DDBJ whole genome shotgun (WGS) entry which is preliminary data.</text>
</comment>
<evidence type="ECO:0000313" key="2">
    <source>
        <dbReference type="EMBL" id="EAY24297.1"/>
    </source>
</evidence>
<evidence type="ECO:0000313" key="3">
    <source>
        <dbReference type="Proteomes" id="UP000004095"/>
    </source>
</evidence>
<dbReference type="AlphaFoldDB" id="A1ZZ96"/>
<reference evidence="2 3" key="1">
    <citation type="submission" date="2007-01" db="EMBL/GenBank/DDBJ databases">
        <authorList>
            <person name="Haygood M."/>
            <person name="Podell S."/>
            <person name="Anderson C."/>
            <person name="Hopkinson B."/>
            <person name="Roe K."/>
            <person name="Barbeau K."/>
            <person name="Gaasterland T."/>
            <person name="Ferriera S."/>
            <person name="Johnson J."/>
            <person name="Kravitz S."/>
            <person name="Beeson K."/>
            <person name="Sutton G."/>
            <person name="Rogers Y.-H."/>
            <person name="Friedman R."/>
            <person name="Frazier M."/>
            <person name="Venter J.C."/>
        </authorList>
    </citation>
    <scope>NUCLEOTIDE SEQUENCE [LARGE SCALE GENOMIC DNA]</scope>
    <source>
        <strain evidence="2 3">ATCC 23134</strain>
    </source>
</reference>
<sequence>MNHTNFILRNGITGLLVFIVAALAMSYAISLGPNSKLNLQALLLVIAIPSGIAAGIFTALVLLFKQQPNYLKALLWIVVQMVIFIALTVRFL</sequence>
<organism evidence="2 3">
    <name type="scientific">Microscilla marina ATCC 23134</name>
    <dbReference type="NCBI Taxonomy" id="313606"/>
    <lineage>
        <taxon>Bacteria</taxon>
        <taxon>Pseudomonadati</taxon>
        <taxon>Bacteroidota</taxon>
        <taxon>Cytophagia</taxon>
        <taxon>Cytophagales</taxon>
        <taxon>Microscillaceae</taxon>
        <taxon>Microscilla</taxon>
    </lineage>
</organism>
<proteinExistence type="predicted"/>
<dbReference type="RefSeq" id="WP_002705097.1">
    <property type="nucleotide sequence ID" value="NZ_AAWS01000074.1"/>
</dbReference>
<keyword evidence="3" id="KW-1185">Reference proteome</keyword>
<accession>A1ZZ96</accession>
<dbReference type="Proteomes" id="UP000004095">
    <property type="component" value="Unassembled WGS sequence"/>
</dbReference>
<feature type="transmembrane region" description="Helical" evidence="1">
    <location>
        <begin position="41"/>
        <end position="64"/>
    </location>
</feature>
<feature type="transmembrane region" description="Helical" evidence="1">
    <location>
        <begin position="70"/>
        <end position="89"/>
    </location>
</feature>
<name>A1ZZ96_MICM2</name>
<gene>
    <name evidence="2" type="ORF">M23134_03051</name>
</gene>
<keyword evidence="1" id="KW-0812">Transmembrane</keyword>
<keyword evidence="1" id="KW-0472">Membrane</keyword>
<feature type="transmembrane region" description="Helical" evidence="1">
    <location>
        <begin position="6"/>
        <end position="29"/>
    </location>
</feature>